<dbReference type="SUPFAM" id="SSF52058">
    <property type="entry name" value="L domain-like"/>
    <property type="match status" value="1"/>
</dbReference>
<dbReference type="Gene3D" id="3.80.10.10">
    <property type="entry name" value="Ribonuclease Inhibitor"/>
    <property type="match status" value="1"/>
</dbReference>
<dbReference type="EMBL" id="DS985241">
    <property type="protein sequence ID" value="EDV28947.1"/>
    <property type="molecule type" value="Genomic_DNA"/>
</dbReference>
<gene>
    <name evidence="1" type="ORF">TRIADDRAFT_18418</name>
</gene>
<dbReference type="Pfam" id="PF13855">
    <property type="entry name" value="LRR_8"/>
    <property type="match status" value="1"/>
</dbReference>
<dbReference type="PANTHER" id="PTHR46282">
    <property type="entry name" value="LEUCINE-RICH MELANOCYTE DIFFERENTIATION-ASSOCIATED PROTEIN"/>
    <property type="match status" value="1"/>
</dbReference>
<dbReference type="InterPro" id="IPR043313">
    <property type="entry name" value="LRMDA"/>
</dbReference>
<name>B3RHZ2_TRIAD</name>
<reference evidence="1 2" key="1">
    <citation type="journal article" date="2008" name="Nature">
        <title>The Trichoplax genome and the nature of placozoans.</title>
        <authorList>
            <person name="Srivastava M."/>
            <person name="Begovic E."/>
            <person name="Chapman J."/>
            <person name="Putnam N.H."/>
            <person name="Hellsten U."/>
            <person name="Kawashima T."/>
            <person name="Kuo A."/>
            <person name="Mitros T."/>
            <person name="Salamov A."/>
            <person name="Carpenter M.L."/>
            <person name="Signorovitch A.Y."/>
            <person name="Moreno M.A."/>
            <person name="Kamm K."/>
            <person name="Grimwood J."/>
            <person name="Schmutz J."/>
            <person name="Shapiro H."/>
            <person name="Grigoriev I.V."/>
            <person name="Buss L.W."/>
            <person name="Schierwater B."/>
            <person name="Dellaporta S.L."/>
            <person name="Rokhsar D.S."/>
        </authorList>
    </citation>
    <scope>NUCLEOTIDE SEQUENCE [LARGE SCALE GENOMIC DNA]</scope>
    <source>
        <strain evidence="1 2">Grell-BS-1999</strain>
    </source>
</reference>
<evidence type="ECO:0000313" key="2">
    <source>
        <dbReference type="Proteomes" id="UP000009022"/>
    </source>
</evidence>
<dbReference type="InParanoid" id="B3RHZ2"/>
<dbReference type="PANTHER" id="PTHR46282:SF1">
    <property type="entry name" value="LEUCINE-RICH REPEAT-CONTAINING PROTEIN 72-LIKE"/>
    <property type="match status" value="1"/>
</dbReference>
<dbReference type="InterPro" id="IPR001611">
    <property type="entry name" value="Leu-rich_rpt"/>
</dbReference>
<dbReference type="AlphaFoldDB" id="B3RHZ2"/>
<dbReference type="PhylomeDB" id="B3RHZ2"/>
<dbReference type="KEGG" id="tad:TRIADDRAFT_18418"/>
<dbReference type="eggNOG" id="KOG2450">
    <property type="taxonomic scope" value="Eukaryota"/>
</dbReference>
<dbReference type="PROSITE" id="PS51450">
    <property type="entry name" value="LRR"/>
    <property type="match status" value="1"/>
</dbReference>
<dbReference type="InterPro" id="IPR032675">
    <property type="entry name" value="LRR_dom_sf"/>
</dbReference>
<dbReference type="CTD" id="6750090"/>
<evidence type="ECO:0000313" key="1">
    <source>
        <dbReference type="EMBL" id="EDV28947.1"/>
    </source>
</evidence>
<evidence type="ECO:0008006" key="3">
    <source>
        <dbReference type="Google" id="ProtNLM"/>
    </source>
</evidence>
<accession>B3RHZ2</accession>
<keyword evidence="2" id="KW-1185">Reference proteome</keyword>
<dbReference type="RefSeq" id="XP_002108149.1">
    <property type="nucleotide sequence ID" value="XM_002108113.1"/>
</dbReference>
<dbReference type="OMA" id="FYDYLQY"/>
<dbReference type="Proteomes" id="UP000009022">
    <property type="component" value="Unassembled WGS sequence"/>
</dbReference>
<dbReference type="GeneID" id="6750090"/>
<organism evidence="1 2">
    <name type="scientific">Trichoplax adhaerens</name>
    <name type="common">Trichoplax reptans</name>
    <dbReference type="NCBI Taxonomy" id="10228"/>
    <lineage>
        <taxon>Eukaryota</taxon>
        <taxon>Metazoa</taxon>
        <taxon>Placozoa</taxon>
        <taxon>Uniplacotomia</taxon>
        <taxon>Trichoplacea</taxon>
        <taxon>Trichoplacidae</taxon>
        <taxon>Trichoplax</taxon>
    </lineage>
</organism>
<sequence>MEGERLSLAYKHLKKIPEKSLKNFEDKLIHLDLSHNKISDLRILVRLKQLRILILDHNHINSQIQFPSHEMLNTLWVNHNEIENLSIFIEKIAKAFPNLKYLSMMNNQAAPSYFNGGTLYQYTDYRQYTISHLPKLLALDDITITDEERFKAEQIYGKIRFDSSKKMDTRGYIDA</sequence>
<dbReference type="OrthoDB" id="10251250at2759"/>
<dbReference type="STRING" id="10228.B3RHZ2"/>
<dbReference type="HOGENOM" id="CLU_109943_0_0_1"/>
<proteinExistence type="predicted"/>
<protein>
    <recommendedName>
        <fullName evidence="3">U2A'/phosphoprotein 32 family A C-terminal domain-containing protein</fullName>
    </recommendedName>
</protein>